<feature type="chain" id="PRO_5018689406" description="Antistasin-like domain-containing protein" evidence="3">
    <location>
        <begin position="36"/>
        <end position="154"/>
    </location>
</feature>
<keyword evidence="3" id="KW-0732">Signal</keyword>
<feature type="signal peptide" evidence="3">
    <location>
        <begin position="1"/>
        <end position="35"/>
    </location>
</feature>
<dbReference type="GO" id="GO:0005576">
    <property type="term" value="C:extracellular region"/>
    <property type="evidence" value="ECO:0007669"/>
    <property type="project" value="InterPro"/>
</dbReference>
<dbReference type="InterPro" id="IPR008197">
    <property type="entry name" value="WAP_dom"/>
</dbReference>
<evidence type="ECO:0000256" key="3">
    <source>
        <dbReference type="SAM" id="SignalP"/>
    </source>
</evidence>
<organism evidence="5 6">
    <name type="scientific">Elysia chlorotica</name>
    <name type="common">Eastern emerald elysia</name>
    <name type="synonym">Sea slug</name>
    <dbReference type="NCBI Taxonomy" id="188477"/>
    <lineage>
        <taxon>Eukaryota</taxon>
        <taxon>Metazoa</taxon>
        <taxon>Spiralia</taxon>
        <taxon>Lophotrochozoa</taxon>
        <taxon>Mollusca</taxon>
        <taxon>Gastropoda</taxon>
        <taxon>Heterobranchia</taxon>
        <taxon>Euthyneura</taxon>
        <taxon>Panpulmonata</taxon>
        <taxon>Sacoglossa</taxon>
        <taxon>Placobranchoidea</taxon>
        <taxon>Plakobranchidae</taxon>
        <taxon>Elysia</taxon>
    </lineage>
</organism>
<dbReference type="AlphaFoldDB" id="A0A3S1BRJ2"/>
<dbReference type="OrthoDB" id="6039479at2759"/>
<evidence type="ECO:0000313" key="5">
    <source>
        <dbReference type="EMBL" id="RUS73193.1"/>
    </source>
</evidence>
<dbReference type="Pfam" id="PF00095">
    <property type="entry name" value="WAP"/>
    <property type="match status" value="1"/>
</dbReference>
<keyword evidence="6" id="KW-1185">Reference proteome</keyword>
<keyword evidence="1" id="KW-0646">Protease inhibitor</keyword>
<dbReference type="GO" id="GO:0004867">
    <property type="term" value="F:serine-type endopeptidase inhibitor activity"/>
    <property type="evidence" value="ECO:0007669"/>
    <property type="project" value="UniProtKB-KW"/>
</dbReference>
<protein>
    <recommendedName>
        <fullName evidence="4">Antistasin-like domain-containing protein</fullName>
    </recommendedName>
</protein>
<comment type="caution">
    <text evidence="5">The sequence shown here is derived from an EMBL/GenBank/DDBJ whole genome shotgun (WGS) entry which is preliminary data.</text>
</comment>
<keyword evidence="2" id="KW-0722">Serine protease inhibitor</keyword>
<feature type="non-terminal residue" evidence="5">
    <location>
        <position position="154"/>
    </location>
</feature>
<dbReference type="EMBL" id="RQTK01000966">
    <property type="protein sequence ID" value="RUS73193.1"/>
    <property type="molecule type" value="Genomic_DNA"/>
</dbReference>
<feature type="domain" description="Antistasin-like" evidence="4">
    <location>
        <begin position="121"/>
        <end position="150"/>
    </location>
</feature>
<gene>
    <name evidence="5" type="ORF">EGW08_019039</name>
</gene>
<dbReference type="Proteomes" id="UP000271974">
    <property type="component" value="Unassembled WGS sequence"/>
</dbReference>
<evidence type="ECO:0000256" key="2">
    <source>
        <dbReference type="ARBA" id="ARBA00022900"/>
    </source>
</evidence>
<evidence type="ECO:0000313" key="6">
    <source>
        <dbReference type="Proteomes" id="UP000271974"/>
    </source>
</evidence>
<evidence type="ECO:0000256" key="1">
    <source>
        <dbReference type="ARBA" id="ARBA00022690"/>
    </source>
</evidence>
<evidence type="ECO:0000259" key="4">
    <source>
        <dbReference type="PROSITE" id="PS51252"/>
    </source>
</evidence>
<name>A0A3S1BRJ2_ELYCH</name>
<sequence length="154" mass="16831">MLRRISCLPGTNNCKKILELLVVAVLWTLEGGAAAQEDHGCSQTPLPCVMTQLGIPVRHSCERDSNCLPGRRCCFRGCVRACVPWDPCQTVVCNPGYTCTLRFSSPWAPEADCVPDEHELCQPLSCGDSKTCPPGFQTRLDKDGCPTCDCEPKD</sequence>
<dbReference type="Pfam" id="PF02822">
    <property type="entry name" value="Antistasin"/>
    <property type="match status" value="1"/>
</dbReference>
<dbReference type="InterPro" id="IPR004094">
    <property type="entry name" value="Antistasin-like"/>
</dbReference>
<accession>A0A3S1BRJ2</accession>
<reference evidence="5 6" key="1">
    <citation type="submission" date="2019-01" db="EMBL/GenBank/DDBJ databases">
        <title>A draft genome assembly of the solar-powered sea slug Elysia chlorotica.</title>
        <authorList>
            <person name="Cai H."/>
            <person name="Li Q."/>
            <person name="Fang X."/>
            <person name="Li J."/>
            <person name="Curtis N.E."/>
            <person name="Altenburger A."/>
            <person name="Shibata T."/>
            <person name="Feng M."/>
            <person name="Maeda T."/>
            <person name="Schwartz J.A."/>
            <person name="Shigenobu S."/>
            <person name="Lundholm N."/>
            <person name="Nishiyama T."/>
            <person name="Yang H."/>
            <person name="Hasebe M."/>
            <person name="Li S."/>
            <person name="Pierce S.K."/>
            <person name="Wang J."/>
        </authorList>
    </citation>
    <scope>NUCLEOTIDE SEQUENCE [LARGE SCALE GENOMIC DNA]</scope>
    <source>
        <strain evidence="5">EC2010</strain>
        <tissue evidence="5">Whole organism of an adult</tissue>
    </source>
</reference>
<proteinExistence type="predicted"/>
<dbReference type="PROSITE" id="PS51252">
    <property type="entry name" value="ANTISTASIN"/>
    <property type="match status" value="1"/>
</dbReference>